<reference evidence="6" key="1">
    <citation type="submission" date="2020-03" db="EMBL/GenBank/DDBJ databases">
        <title>Whole Genome Sequence of Trichophyton interdigitale from India.</title>
        <authorList>
            <person name="Kumar P."/>
        </authorList>
    </citation>
    <scope>NUCLEOTIDE SEQUENCE</scope>
    <source>
        <strain evidence="6">UCMS-IGIB-CI14</strain>
    </source>
</reference>
<feature type="region of interest" description="Disordered" evidence="3">
    <location>
        <begin position="531"/>
        <end position="552"/>
    </location>
</feature>
<dbReference type="EMBL" id="JAAQVJ010000056">
    <property type="protein sequence ID" value="KAF3897229.1"/>
    <property type="molecule type" value="Genomic_DNA"/>
</dbReference>
<dbReference type="InterPro" id="IPR039717">
    <property type="entry name" value="Hgh1"/>
</dbReference>
<evidence type="ECO:0000256" key="3">
    <source>
        <dbReference type="SAM" id="MobiDB-lite"/>
    </source>
</evidence>
<feature type="region of interest" description="Disordered" evidence="3">
    <location>
        <begin position="355"/>
        <end position="383"/>
    </location>
</feature>
<comment type="similarity">
    <text evidence="1">Belongs to the HGH1 family.</text>
</comment>
<evidence type="ECO:0000259" key="4">
    <source>
        <dbReference type="Pfam" id="PF04063"/>
    </source>
</evidence>
<feature type="domain" description="Protein HGH1 N-terminal" evidence="4">
    <location>
        <begin position="93"/>
        <end position="277"/>
    </location>
</feature>
<evidence type="ECO:0000313" key="7">
    <source>
        <dbReference type="Proteomes" id="UP000749309"/>
    </source>
</evidence>
<dbReference type="PANTHER" id="PTHR13387">
    <property type="entry name" value="PROTEIN HGH1 HOMOLOG"/>
    <property type="match status" value="1"/>
</dbReference>
<dbReference type="SUPFAM" id="SSF48371">
    <property type="entry name" value="ARM repeat"/>
    <property type="match status" value="1"/>
</dbReference>
<name>A0A9P5CVN1_9EURO</name>
<organism evidence="6 7">
    <name type="scientific">Trichophyton interdigitale</name>
    <dbReference type="NCBI Taxonomy" id="101480"/>
    <lineage>
        <taxon>Eukaryota</taxon>
        <taxon>Fungi</taxon>
        <taxon>Dikarya</taxon>
        <taxon>Ascomycota</taxon>
        <taxon>Pezizomycotina</taxon>
        <taxon>Eurotiomycetes</taxon>
        <taxon>Eurotiomycetidae</taxon>
        <taxon>Onygenales</taxon>
        <taxon>Arthrodermataceae</taxon>
        <taxon>Trichophyton</taxon>
    </lineage>
</organism>
<dbReference type="Pfam" id="PF04064">
    <property type="entry name" value="DUF384"/>
    <property type="match status" value="1"/>
</dbReference>
<feature type="domain" description="Protein HGH1 C-terminal" evidence="5">
    <location>
        <begin position="283"/>
        <end position="337"/>
    </location>
</feature>
<gene>
    <name evidence="6" type="ORF">GY632_2387</name>
</gene>
<dbReference type="AlphaFoldDB" id="A0A9P5CVN1"/>
<dbReference type="InterPro" id="IPR011989">
    <property type="entry name" value="ARM-like"/>
</dbReference>
<evidence type="ECO:0000259" key="5">
    <source>
        <dbReference type="Pfam" id="PF04064"/>
    </source>
</evidence>
<evidence type="ECO:0000256" key="1">
    <source>
        <dbReference type="ARBA" id="ARBA00006712"/>
    </source>
</evidence>
<dbReference type="Proteomes" id="UP000749309">
    <property type="component" value="Unassembled WGS sequence"/>
</dbReference>
<evidence type="ECO:0000313" key="6">
    <source>
        <dbReference type="EMBL" id="KAF3897229.1"/>
    </source>
</evidence>
<dbReference type="Pfam" id="PF04063">
    <property type="entry name" value="DUF383"/>
    <property type="match status" value="1"/>
</dbReference>
<dbReference type="Gene3D" id="1.25.10.10">
    <property type="entry name" value="Leucine-rich Repeat Variant"/>
    <property type="match status" value="1"/>
</dbReference>
<sequence>MPTELEELVDFLHHGNTQIRQIACENLVGYSASQPALFKRHQLLPVRDLKLLVKDYPPIAKDALTILINLSADDEVLKELAEDDAFLETLLKKVTNPKEKAATEITMLLANLAKSDSIKRVVSLERAVPEGVSTSKKAMDQLMDCFIKGGDKDKEQDKTYDYLSYFFADISKFEEGRAYFVTEQAYDAVIPITKLIVFTEHRSHIRRRGVASTIKNVAFDVASHPVLMSEEQVNLLPYILLPLAGPEEFTDEESSDMLPDLQLLPPDKQRDPDPDILTAHLETLLLLTSTRDGRDTLRRVQVYPLIRECHLHTNNESVQEACDRLVQVIMRDEEGEGEATEAAIEKARLEIEAKKAGDEDEEKVVDPTINISPTPPRHGYPGMDPTGLQVRPCIAELIRTRCPPPKLLLRVERVIEVIVRKEEEAHNNDKHEAVYKAYRLFLSDGEYTIQALLKSELHVLASSSKDDLTPGTVLDIQDYELRTANRPASKGTRPGRVVFLAVARYRRAVPFKLDIQLKIIEDEHLPVKRDAAALSDEGTNDSLREQKRRQKTAERDEAVVFRAAVENTNRLEEIEDAIKGENFKDGIQGVSPCYSTTPKTLSSTPMSTSLKILTLSDLLAPRIPFPKRNYPCNVIAVISWISPQVIQRAHMPPKRDLRLIDPTIIETVDKRRSSVTTASSLPSTSPPSMTANWTVGISMSVFIDAAEFHPPVGTVAFFRGIKTHEWDGISLNAYEKDCRDKEWFTTDPDRLASLGVDSAALKNWWLHVQTRWEDARKASIQES</sequence>
<protein>
    <recommendedName>
        <fullName evidence="2">Protein HGH1 homolog</fullName>
    </recommendedName>
</protein>
<proteinExistence type="inferred from homology"/>
<accession>A0A9P5CVN1</accession>
<dbReference type="InterPro" id="IPR007206">
    <property type="entry name" value="Protein_HGH1_C"/>
</dbReference>
<evidence type="ECO:0000256" key="2">
    <source>
        <dbReference type="ARBA" id="ARBA00014076"/>
    </source>
</evidence>
<dbReference type="InterPro" id="IPR016024">
    <property type="entry name" value="ARM-type_fold"/>
</dbReference>
<comment type="caution">
    <text evidence="6">The sequence shown here is derived from an EMBL/GenBank/DDBJ whole genome shotgun (WGS) entry which is preliminary data.</text>
</comment>
<dbReference type="InterPro" id="IPR007205">
    <property type="entry name" value="Protein_HGH1_N"/>
</dbReference>
<dbReference type="PANTHER" id="PTHR13387:SF9">
    <property type="entry name" value="PROTEIN HGH1 HOMOLOG"/>
    <property type="match status" value="1"/>
</dbReference>